<keyword evidence="1" id="KW-1133">Transmembrane helix</keyword>
<proteinExistence type="predicted"/>
<dbReference type="Gene3D" id="3.10.310.50">
    <property type="match status" value="1"/>
</dbReference>
<dbReference type="PANTHER" id="PTHR30373">
    <property type="entry name" value="UPF0603 PROTEIN YGCG"/>
    <property type="match status" value="1"/>
</dbReference>
<dbReference type="STRING" id="177413.SAMN05660859_3646"/>
<feature type="domain" description="TPM" evidence="2">
    <location>
        <begin position="93"/>
        <end position="180"/>
    </location>
</feature>
<dbReference type="Proteomes" id="UP000198889">
    <property type="component" value="Unassembled WGS sequence"/>
</dbReference>
<sequence>MGESLSEQEHADVAAAIAQAERATAGEIRVVVLTRPLVRHPFYGLMWAALLALVLPWPLALLTALDTPMLLSLQACAFMIAGAVLIFTPLGALTVPRFAREEAGRTAAIDHFLSLGVHQTRGRTGVLIVVAPADHLVEVVADEAIHAKVGHEAWESVCAAVLAGARQGRLGDGLVAGVAVAGSLLARHVPPTAGDANELPDRMIII</sequence>
<keyword evidence="4" id="KW-1185">Reference proteome</keyword>
<feature type="transmembrane region" description="Helical" evidence="1">
    <location>
        <begin position="42"/>
        <end position="65"/>
    </location>
</feature>
<organism evidence="3 4">
    <name type="scientific">Ancylobacter rudongensis</name>
    <dbReference type="NCBI Taxonomy" id="177413"/>
    <lineage>
        <taxon>Bacteria</taxon>
        <taxon>Pseudomonadati</taxon>
        <taxon>Pseudomonadota</taxon>
        <taxon>Alphaproteobacteria</taxon>
        <taxon>Hyphomicrobiales</taxon>
        <taxon>Xanthobacteraceae</taxon>
        <taxon>Ancylobacter</taxon>
    </lineage>
</organism>
<dbReference type="PANTHER" id="PTHR30373:SF8">
    <property type="entry name" value="BLL7265 PROTEIN"/>
    <property type="match status" value="1"/>
</dbReference>
<dbReference type="RefSeq" id="WP_091442522.1">
    <property type="nucleotide sequence ID" value="NZ_FMTP01000006.1"/>
</dbReference>
<evidence type="ECO:0000256" key="1">
    <source>
        <dbReference type="SAM" id="Phobius"/>
    </source>
</evidence>
<dbReference type="EMBL" id="FMTP01000006">
    <property type="protein sequence ID" value="SCW90715.1"/>
    <property type="molecule type" value="Genomic_DNA"/>
</dbReference>
<name>A0A1G4UCP5_9HYPH</name>
<reference evidence="4" key="1">
    <citation type="submission" date="2016-10" db="EMBL/GenBank/DDBJ databases">
        <authorList>
            <person name="Varghese N."/>
            <person name="Submissions S."/>
        </authorList>
    </citation>
    <scope>NUCLEOTIDE SEQUENCE [LARGE SCALE GENOMIC DNA]</scope>
    <source>
        <strain evidence="4">CGMCC 1.1761</strain>
    </source>
</reference>
<keyword evidence="1" id="KW-0812">Transmembrane</keyword>
<evidence type="ECO:0000313" key="4">
    <source>
        <dbReference type="Proteomes" id="UP000198889"/>
    </source>
</evidence>
<dbReference type="Pfam" id="PF04536">
    <property type="entry name" value="TPM_phosphatase"/>
    <property type="match status" value="1"/>
</dbReference>
<dbReference type="InterPro" id="IPR007621">
    <property type="entry name" value="TPM_dom"/>
</dbReference>
<protein>
    <submittedName>
        <fullName evidence="3">Putative membrane protein</fullName>
    </submittedName>
</protein>
<keyword evidence="1" id="KW-0472">Membrane</keyword>
<feature type="transmembrane region" description="Helical" evidence="1">
    <location>
        <begin position="71"/>
        <end position="95"/>
    </location>
</feature>
<dbReference type="AlphaFoldDB" id="A0A1G4UCP5"/>
<accession>A0A1G4UCP5</accession>
<evidence type="ECO:0000259" key="2">
    <source>
        <dbReference type="Pfam" id="PF04536"/>
    </source>
</evidence>
<evidence type="ECO:0000313" key="3">
    <source>
        <dbReference type="EMBL" id="SCW90715.1"/>
    </source>
</evidence>
<gene>
    <name evidence="3" type="ORF">SAMN05660859_3646</name>
</gene>